<feature type="compositionally biased region" description="Basic residues" evidence="1">
    <location>
        <begin position="32"/>
        <end position="46"/>
    </location>
</feature>
<dbReference type="EMBL" id="MABQ02000003">
    <property type="protein sequence ID" value="PCD41331.1"/>
    <property type="molecule type" value="Genomic_DNA"/>
</dbReference>
<proteinExistence type="predicted"/>
<gene>
    <name evidence="2" type="ORF">AU210_003887</name>
</gene>
<name>A0A2H3HE84_FUSOX</name>
<dbReference type="Proteomes" id="UP000219602">
    <property type="component" value="Chromosome 4"/>
</dbReference>
<reference evidence="2 3" key="2">
    <citation type="journal article" date="2017" name="Sci. Rep.">
        <title>A mobile pathogenicity chromosome in Fusarium oxysporum for infection of multiple cucurbit species.</title>
        <authorList>
            <person name="van Dam P."/>
            <person name="Fokkens L."/>
            <person name="Ayukawa Y."/>
            <person name="van der Gragt M."/>
            <person name="Ter Horst A."/>
            <person name="Brankovics B."/>
            <person name="Houterman P.M."/>
            <person name="Arie T."/>
            <person name="Rep M."/>
        </authorList>
    </citation>
    <scope>NUCLEOTIDE SEQUENCE [LARGE SCALE GENOMIC DNA]</scope>
    <source>
        <strain evidence="2 3">Forc016</strain>
    </source>
</reference>
<protein>
    <submittedName>
        <fullName evidence="2">Uncharacterized protein</fullName>
    </submittedName>
</protein>
<feature type="compositionally biased region" description="Gly residues" evidence="1">
    <location>
        <begin position="55"/>
        <end position="65"/>
    </location>
</feature>
<evidence type="ECO:0000313" key="3">
    <source>
        <dbReference type="Proteomes" id="UP000219602"/>
    </source>
</evidence>
<reference evidence="2 3" key="1">
    <citation type="journal article" date="2016" name="Environ. Microbiol.">
        <title>Effector profiles distinguish formae speciales of Fusarium oxysporum.</title>
        <authorList>
            <person name="van Dam P."/>
            <person name="Fokkens L."/>
            <person name="Schmidt S.M."/>
            <person name="Linmans J.H."/>
            <person name="Kistler H.C."/>
            <person name="Ma L.J."/>
            <person name="Rep M."/>
        </authorList>
    </citation>
    <scope>NUCLEOTIDE SEQUENCE [LARGE SCALE GENOMIC DNA]</scope>
    <source>
        <strain evidence="2 3">Forc016</strain>
    </source>
</reference>
<feature type="region of interest" description="Disordered" evidence="1">
    <location>
        <begin position="241"/>
        <end position="282"/>
    </location>
</feature>
<feature type="compositionally biased region" description="Polar residues" evidence="1">
    <location>
        <begin position="241"/>
        <end position="264"/>
    </location>
</feature>
<comment type="caution">
    <text evidence="2">The sequence shown here is derived from an EMBL/GenBank/DDBJ whole genome shotgun (WGS) entry which is preliminary data.</text>
</comment>
<sequence length="305" mass="32871">MQKNKRRGNGGHSFRAGPYDRPQNESGGRGCGRGRGRGVVRGRRGRGGYTPYAAGGRGRGFGRGRGAGAGGPNFYEGPGRAADPAFRVGAMAENKAIKTIPTMITLNSGIDNGMEVMVMAIRNMMTVNSGVSKWMRRMAMVITEMNRRLPATAAPRNEYVAEEAQFASHEVTRVSKIGGRGQAGKRCGSDWLYWEGDDLGSLHRMLPLASKDIWAAVHGRKRTLSQEELSKVEVDLWPQKQGQSTQIHGWNQTVQGSGSGSISGPVNKGSKGGTQPSATQGTMNADPIQYFLGFFKGHLSDDEGR</sequence>
<feature type="compositionally biased region" description="Polar residues" evidence="1">
    <location>
        <begin position="273"/>
        <end position="282"/>
    </location>
</feature>
<feature type="region of interest" description="Disordered" evidence="1">
    <location>
        <begin position="1"/>
        <end position="65"/>
    </location>
</feature>
<evidence type="ECO:0000313" key="2">
    <source>
        <dbReference type="EMBL" id="PCD41331.1"/>
    </source>
</evidence>
<dbReference type="AlphaFoldDB" id="A0A2H3HE84"/>
<organism evidence="2 3">
    <name type="scientific">Fusarium oxysporum f. sp. radicis-cucumerinum</name>
    <dbReference type="NCBI Taxonomy" id="327505"/>
    <lineage>
        <taxon>Eukaryota</taxon>
        <taxon>Fungi</taxon>
        <taxon>Dikarya</taxon>
        <taxon>Ascomycota</taxon>
        <taxon>Pezizomycotina</taxon>
        <taxon>Sordariomycetes</taxon>
        <taxon>Hypocreomycetidae</taxon>
        <taxon>Hypocreales</taxon>
        <taxon>Nectriaceae</taxon>
        <taxon>Fusarium</taxon>
        <taxon>Fusarium oxysporum species complex</taxon>
    </lineage>
</organism>
<accession>A0A2H3HE84</accession>
<evidence type="ECO:0000256" key="1">
    <source>
        <dbReference type="SAM" id="MobiDB-lite"/>
    </source>
</evidence>